<dbReference type="SUPFAM" id="SSF51445">
    <property type="entry name" value="(Trans)glycosidases"/>
    <property type="match status" value="1"/>
</dbReference>
<dbReference type="InterPro" id="IPR052974">
    <property type="entry name" value="GH79_Enzymes"/>
</dbReference>
<organism evidence="3 4">
    <name type="scientific">Penicillium argentinense</name>
    <dbReference type="NCBI Taxonomy" id="1131581"/>
    <lineage>
        <taxon>Eukaryota</taxon>
        <taxon>Fungi</taxon>
        <taxon>Dikarya</taxon>
        <taxon>Ascomycota</taxon>
        <taxon>Pezizomycotina</taxon>
        <taxon>Eurotiomycetes</taxon>
        <taxon>Eurotiomycetidae</taxon>
        <taxon>Eurotiales</taxon>
        <taxon>Aspergillaceae</taxon>
        <taxon>Penicillium</taxon>
    </lineage>
</organism>
<comment type="caution">
    <text evidence="3">The sequence shown here is derived from an EMBL/GenBank/DDBJ whole genome shotgun (WGS) entry which is preliminary data.</text>
</comment>
<dbReference type="InterPro" id="IPR017853">
    <property type="entry name" value="GH"/>
</dbReference>
<dbReference type="OrthoDB" id="2831684at2759"/>
<feature type="chain" id="PRO_5040951151" description="Beta-glucuronidase C-terminal domain-containing protein" evidence="1">
    <location>
        <begin position="20"/>
        <end position="527"/>
    </location>
</feature>
<dbReference type="PANTHER" id="PTHR36183">
    <property type="entry name" value="BETA-GLUCURONIDASE"/>
    <property type="match status" value="1"/>
</dbReference>
<gene>
    <name evidence="3" type="ORF">N7532_011683</name>
</gene>
<protein>
    <recommendedName>
        <fullName evidence="2">Beta-glucuronidase C-terminal domain-containing protein</fullName>
    </recommendedName>
</protein>
<dbReference type="Gene3D" id="3.20.20.80">
    <property type="entry name" value="Glycosidases"/>
    <property type="match status" value="1"/>
</dbReference>
<dbReference type="AlphaFoldDB" id="A0A9W9EJ27"/>
<keyword evidence="4" id="KW-1185">Reference proteome</keyword>
<dbReference type="Pfam" id="PF16862">
    <property type="entry name" value="Glyco_hydro_79C"/>
    <property type="match status" value="1"/>
</dbReference>
<accession>A0A9W9EJ27</accession>
<reference evidence="3" key="2">
    <citation type="journal article" date="2023" name="IMA Fungus">
        <title>Comparative genomic study of the Penicillium genus elucidates a diverse pangenome and 15 lateral gene transfer events.</title>
        <authorList>
            <person name="Petersen C."/>
            <person name="Sorensen T."/>
            <person name="Nielsen M.R."/>
            <person name="Sondergaard T.E."/>
            <person name="Sorensen J.L."/>
            <person name="Fitzpatrick D.A."/>
            <person name="Frisvad J.C."/>
            <person name="Nielsen K.L."/>
        </authorList>
    </citation>
    <scope>NUCLEOTIDE SEQUENCE</scope>
    <source>
        <strain evidence="3">IBT 30761</strain>
    </source>
</reference>
<evidence type="ECO:0000313" key="3">
    <source>
        <dbReference type="EMBL" id="KAJ5082640.1"/>
    </source>
</evidence>
<evidence type="ECO:0000256" key="1">
    <source>
        <dbReference type="SAM" id="SignalP"/>
    </source>
</evidence>
<evidence type="ECO:0000259" key="2">
    <source>
        <dbReference type="Pfam" id="PF16862"/>
    </source>
</evidence>
<evidence type="ECO:0000313" key="4">
    <source>
        <dbReference type="Proteomes" id="UP001149074"/>
    </source>
</evidence>
<dbReference type="GeneID" id="81363153"/>
<proteinExistence type="predicted"/>
<reference evidence="3" key="1">
    <citation type="submission" date="2022-11" db="EMBL/GenBank/DDBJ databases">
        <authorList>
            <person name="Petersen C."/>
        </authorList>
    </citation>
    <scope>NUCLEOTIDE SEQUENCE</scope>
    <source>
        <strain evidence="3">IBT 30761</strain>
    </source>
</reference>
<keyword evidence="1" id="KW-0732">Signal</keyword>
<dbReference type="EMBL" id="JAPQKI010000011">
    <property type="protein sequence ID" value="KAJ5082640.1"/>
    <property type="molecule type" value="Genomic_DNA"/>
</dbReference>
<dbReference type="PANTHER" id="PTHR36183:SF2">
    <property type="entry name" value="BETA-GLUCURONIDASE C-TERMINAL DOMAIN-CONTAINING PROTEIN"/>
    <property type="match status" value="1"/>
</dbReference>
<name>A0A9W9EJ27_9EURO</name>
<dbReference type="RefSeq" id="XP_056469162.1">
    <property type="nucleotide sequence ID" value="XM_056624174.1"/>
</dbReference>
<feature type="domain" description="Beta-glucuronidase C-terminal" evidence="2">
    <location>
        <begin position="405"/>
        <end position="523"/>
    </location>
</feature>
<sequence length="527" mass="58269">MLPLSLSTTLLAVSSLALADLPPHYTLQIQPTAPDASMEVPADFFSFGFETAFFNHFENDFSENLVHSINSRMSKPLVLRIGGTSGDLVQFRESQSEAAVCQGAKGCPFSSENTFVLGPSYFNAFKRFEGTHMTFQAPINPKKESEDWIRESMDYVRHAAETLGHDRITGIALGNEPDYYAYGLEKYISRALLLEKKIIDDLGLKNESRRIFELGDIPNSVIKRDVGTWGITNLLRDNLNKNGLGKYAAQHYYQIEHPGEGTDDNIQALLMNHTAISRRFPGIEENIKYIHNSDDKIDFVISETGSVIGEEPVRFAAGFGAALWAVDFHLKAMSHGVKRVSNTFRPVATHSFWIPDNSASKTTSDAAVHAIFISAPYVADFVGEGGSLGRVIEIEVPGQPDLFSAYAMYDLQTGRIQRIALVNLKEWYPKMGTPRGQVEITLDTGDMTLTQSGTVKRMQAENGSRGMGLDLGGLDDNVTWAGEQWTHNIDLGRGHFPHGRQQDTLQFFGGKAVVSIPDSEAVMVSFD</sequence>
<feature type="signal peptide" evidence="1">
    <location>
        <begin position="1"/>
        <end position="19"/>
    </location>
</feature>
<dbReference type="InterPro" id="IPR031728">
    <property type="entry name" value="GlcAase_C"/>
</dbReference>
<dbReference type="Proteomes" id="UP001149074">
    <property type="component" value="Unassembled WGS sequence"/>
</dbReference>